<dbReference type="SUPFAM" id="SSF51569">
    <property type="entry name" value="Aldolase"/>
    <property type="match status" value="1"/>
</dbReference>
<dbReference type="EMBL" id="BNAR01000012">
    <property type="protein sequence ID" value="GHH52554.1"/>
    <property type="molecule type" value="Genomic_DNA"/>
</dbReference>
<dbReference type="Gene3D" id="3.20.20.70">
    <property type="entry name" value="Aldolase class I"/>
    <property type="match status" value="1"/>
</dbReference>
<accession>A0ABQ3MQ55</accession>
<evidence type="ECO:0000313" key="5">
    <source>
        <dbReference type="Proteomes" id="UP000605568"/>
    </source>
</evidence>
<keyword evidence="5" id="KW-1185">Reference proteome</keyword>
<evidence type="ECO:0000259" key="3">
    <source>
        <dbReference type="Pfam" id="PF00682"/>
    </source>
</evidence>
<comment type="caution">
    <text evidence="4">The sequence shown here is derived from an EMBL/GenBank/DDBJ whole genome shotgun (WGS) entry which is preliminary data.</text>
</comment>
<organism evidence="4 5">
    <name type="scientific">Lentzea cavernae</name>
    <dbReference type="NCBI Taxonomy" id="2020703"/>
    <lineage>
        <taxon>Bacteria</taxon>
        <taxon>Bacillati</taxon>
        <taxon>Actinomycetota</taxon>
        <taxon>Actinomycetes</taxon>
        <taxon>Pseudonocardiales</taxon>
        <taxon>Pseudonocardiaceae</taxon>
        <taxon>Lentzea</taxon>
    </lineage>
</organism>
<dbReference type="InterPro" id="IPR005675">
    <property type="entry name" value="Citramal_synthase"/>
</dbReference>
<protein>
    <recommendedName>
        <fullName evidence="3">Pyruvate carboxyltransferase domain-containing protein</fullName>
    </recommendedName>
</protein>
<evidence type="ECO:0000256" key="1">
    <source>
        <dbReference type="ARBA" id="ARBA00029440"/>
    </source>
</evidence>
<feature type="domain" description="Pyruvate carboxyltransferase" evidence="3">
    <location>
        <begin position="13"/>
        <end position="201"/>
    </location>
</feature>
<evidence type="ECO:0000256" key="2">
    <source>
        <dbReference type="ARBA" id="ARBA00048263"/>
    </source>
</evidence>
<evidence type="ECO:0000313" key="4">
    <source>
        <dbReference type="EMBL" id="GHH52554.1"/>
    </source>
</evidence>
<name>A0ABQ3MQ55_9PSEU</name>
<comment type="pathway">
    <text evidence="1">Amino-acid biosynthesis.</text>
</comment>
<dbReference type="PANTHER" id="PTHR43538">
    <property type="entry name" value="ALPHA-IPM SYNTHASE/HOMOCITRATE SYNTHASE"/>
    <property type="match status" value="1"/>
</dbReference>
<proteinExistence type="predicted"/>
<dbReference type="InterPro" id="IPR013785">
    <property type="entry name" value="Aldolase_TIM"/>
</dbReference>
<comment type="catalytic activity">
    <reaction evidence="2">
        <text>pyruvate + acetyl-CoA + H2O = (3R)-citramalate + CoA + H(+)</text>
        <dbReference type="Rhea" id="RHEA:19045"/>
        <dbReference type="ChEBI" id="CHEBI:15361"/>
        <dbReference type="ChEBI" id="CHEBI:15377"/>
        <dbReference type="ChEBI" id="CHEBI:15378"/>
        <dbReference type="ChEBI" id="CHEBI:30934"/>
        <dbReference type="ChEBI" id="CHEBI:57287"/>
        <dbReference type="ChEBI" id="CHEBI:57288"/>
        <dbReference type="EC" id="2.3.3.21"/>
    </reaction>
</comment>
<reference evidence="5" key="1">
    <citation type="journal article" date="2019" name="Int. J. Syst. Evol. Microbiol.">
        <title>The Global Catalogue of Microorganisms (GCM) 10K type strain sequencing project: providing services to taxonomists for standard genome sequencing and annotation.</title>
        <authorList>
            <consortium name="The Broad Institute Genomics Platform"/>
            <consortium name="The Broad Institute Genome Sequencing Center for Infectious Disease"/>
            <person name="Wu L."/>
            <person name="Ma J."/>
        </authorList>
    </citation>
    <scope>NUCLEOTIDE SEQUENCE [LARGE SCALE GENOMIC DNA]</scope>
    <source>
        <strain evidence="5">CGMCC 4.7367</strain>
    </source>
</reference>
<dbReference type="Proteomes" id="UP000605568">
    <property type="component" value="Unassembled WGS sequence"/>
</dbReference>
<dbReference type="InterPro" id="IPR000891">
    <property type="entry name" value="PYR_CT"/>
</dbReference>
<dbReference type="RefSeq" id="WP_191303145.1">
    <property type="nucleotide sequence ID" value="NZ_BNAR01000012.1"/>
</dbReference>
<sequence length="246" mass="25641">MELYDISLRRTGLSISDRLVAVRRLDALGVAFVDGGRPGRWPRPGTFYRRAASELSLRAATLIASGGAEDLAALLAAETPAVAVVVQGHGLPDTFTGVREAVRQLVRAERRVIVEARDFFDGWLADPEHALEVVLTAAEAGAETVLLHDTAGSLWPDQIGEIVEVVAETGVPLGFGCHDAGASAAKQLFAVDAGAGLVQGSYAVVQGGLDRAVPPSVHPAETGVAPVPCPRLEQTVSAQKANGGVR</sequence>
<dbReference type="PANTHER" id="PTHR43538:SF1">
    <property type="entry name" value="(R)-CITRAMALATE SYNTHASE"/>
    <property type="match status" value="1"/>
</dbReference>
<dbReference type="Pfam" id="PF00682">
    <property type="entry name" value="HMGL-like"/>
    <property type="match status" value="1"/>
</dbReference>
<gene>
    <name evidence="4" type="ORF">GCM10017774_64650</name>
</gene>